<evidence type="ECO:0000259" key="9">
    <source>
        <dbReference type="PROSITE" id="PS50177"/>
    </source>
</evidence>
<protein>
    <recommendedName>
        <fullName evidence="13">NTF2-like protein</fullName>
    </recommendedName>
</protein>
<dbReference type="InterPro" id="IPR032710">
    <property type="entry name" value="NTF2-like_dom_sf"/>
</dbReference>
<evidence type="ECO:0000313" key="11">
    <source>
        <dbReference type="EMBL" id="GJJ08185.1"/>
    </source>
</evidence>
<evidence type="ECO:0000256" key="6">
    <source>
        <dbReference type="ARBA" id="ARBA00022816"/>
    </source>
</evidence>
<dbReference type="Gene3D" id="3.80.10.10">
    <property type="entry name" value="Ribonuclease Inhibitor"/>
    <property type="match status" value="1"/>
</dbReference>
<dbReference type="CDD" id="cd14342">
    <property type="entry name" value="UBA_TAP-C"/>
    <property type="match status" value="1"/>
</dbReference>
<evidence type="ECO:0000256" key="7">
    <source>
        <dbReference type="ARBA" id="ARBA00023242"/>
    </source>
</evidence>
<feature type="region of interest" description="Disordered" evidence="8">
    <location>
        <begin position="25"/>
        <end position="50"/>
    </location>
</feature>
<accession>A0AAV5A8F4</accession>
<keyword evidence="5" id="KW-0677">Repeat</keyword>
<comment type="subcellular location">
    <subcellularLocation>
        <location evidence="1">Nucleus</location>
    </subcellularLocation>
</comment>
<dbReference type="Pfam" id="PF03943">
    <property type="entry name" value="TAP_C"/>
    <property type="match status" value="1"/>
</dbReference>
<dbReference type="InterPro" id="IPR005637">
    <property type="entry name" value="TAP_C_dom"/>
</dbReference>
<dbReference type="Pfam" id="PF22602">
    <property type="entry name" value="NXF_NTF2"/>
    <property type="match status" value="1"/>
</dbReference>
<name>A0AAV5A8F4_9AGAM</name>
<gene>
    <name evidence="11" type="ORF">Clacol_002393</name>
</gene>
<dbReference type="InterPro" id="IPR002075">
    <property type="entry name" value="NTF2_dom"/>
</dbReference>
<sequence length="626" mass="69050">MFSAASERPRRTFTAALKGAGLLDKNDKEVGTSDKDTKMADASAGGVKRTHKMRPYSGHLLLLERTLTKPSSGYTLQLASRSHGSPVPVNIRGASKLAMASKLPRRSLDPRRSPMTHTPPNTIDVWREIIHRRWNPGMQFLNLERVTSEENLKKLNRMSGPLTVKEAAVIFKLASQLNPEVLSLSLANNDFSSVQSLSTLSHFLPGLRNLSLANNKLRYWKDLDSLITRKGKFLNLKELVLSGNPMREVDMTPARLERYRTEILRRFPTLELLDSEVITKIAFDAPSSSTAPSTLPNQGPTSFPVEISGSLIAQGLEGIVADFLTRFFLAYDSGRASLLEVYGPNATFSFSANTSIPPRARVQGHHNTMPNQKKLEWTPYVTGGSRNLSRVHNVARAEQSLHTGTDDIVKKLMALPGTKHDLSSQEKFVVDAWPVAGVLPMPGDASTVLFLSVHGEFEEEPSHGVRSFDRTFILAPALDGSRAKLAGWQVVILSDQFVIRSYSSHEAWRPGPIRMSSREDAQAIVSNASSQSSLIQPQSQPPAQVLNVSTNLSPAQQQQLMNDPILPSLPEQQRLFVITLSQRTGLNASFSMQCLDGNGWDGEKALANFEAVRVGVLGHFFFRDLS</sequence>
<dbReference type="Pfam" id="PF24048">
    <property type="entry name" value="LRR_NXF1-5"/>
    <property type="match status" value="1"/>
</dbReference>
<dbReference type="Gene3D" id="3.10.450.50">
    <property type="match status" value="1"/>
</dbReference>
<evidence type="ECO:0000256" key="3">
    <source>
        <dbReference type="ARBA" id="ARBA00022448"/>
    </source>
</evidence>
<feature type="domain" description="NTF2" evidence="9">
    <location>
        <begin position="319"/>
        <end position="499"/>
    </location>
</feature>
<keyword evidence="4" id="KW-0433">Leucine-rich repeat</keyword>
<dbReference type="PROSITE" id="PS51450">
    <property type="entry name" value="LRR"/>
    <property type="match status" value="1"/>
</dbReference>
<evidence type="ECO:0000259" key="10">
    <source>
        <dbReference type="PROSITE" id="PS51281"/>
    </source>
</evidence>
<proteinExistence type="inferred from homology"/>
<comment type="similarity">
    <text evidence="2">Belongs to the NXF family.</text>
</comment>
<evidence type="ECO:0000313" key="12">
    <source>
        <dbReference type="Proteomes" id="UP001050691"/>
    </source>
</evidence>
<dbReference type="InterPro" id="IPR001611">
    <property type="entry name" value="Leu-rich_rpt"/>
</dbReference>
<dbReference type="SMART" id="SM00804">
    <property type="entry name" value="TAP_C"/>
    <property type="match status" value="1"/>
</dbReference>
<dbReference type="InterPro" id="IPR030217">
    <property type="entry name" value="NXF_fam"/>
</dbReference>
<evidence type="ECO:0008006" key="13">
    <source>
        <dbReference type="Google" id="ProtNLM"/>
    </source>
</evidence>
<feature type="domain" description="TAP-C" evidence="10">
    <location>
        <begin position="571"/>
        <end position="624"/>
    </location>
</feature>
<dbReference type="PANTHER" id="PTHR10662:SF22">
    <property type="entry name" value="NUCLEAR RNA EXPORT FACTOR 1"/>
    <property type="match status" value="1"/>
</dbReference>
<dbReference type="FunFam" id="3.10.450.50:FF:000013">
    <property type="entry name" value="mRNA export factor mex67"/>
    <property type="match status" value="1"/>
</dbReference>
<dbReference type="SUPFAM" id="SSF54427">
    <property type="entry name" value="NTF2-like"/>
    <property type="match status" value="1"/>
</dbReference>
<keyword evidence="12" id="KW-1185">Reference proteome</keyword>
<dbReference type="AlphaFoldDB" id="A0AAV5A8F4"/>
<dbReference type="PANTHER" id="PTHR10662">
    <property type="entry name" value="NUCLEAR RNA EXPORT FACTOR"/>
    <property type="match status" value="1"/>
</dbReference>
<dbReference type="PROSITE" id="PS50177">
    <property type="entry name" value="NTF2_DOMAIN"/>
    <property type="match status" value="1"/>
</dbReference>
<comment type="caution">
    <text evidence="11">The sequence shown here is derived from an EMBL/GenBank/DDBJ whole genome shotgun (WGS) entry which is preliminary data.</text>
</comment>
<keyword evidence="7" id="KW-0539">Nucleus</keyword>
<dbReference type="GO" id="GO:0016973">
    <property type="term" value="P:poly(A)+ mRNA export from nucleus"/>
    <property type="evidence" value="ECO:0007669"/>
    <property type="project" value="TreeGrafter"/>
</dbReference>
<dbReference type="SUPFAM" id="SSF52058">
    <property type="entry name" value="L domain-like"/>
    <property type="match status" value="1"/>
</dbReference>
<dbReference type="InterPro" id="IPR032675">
    <property type="entry name" value="LRR_dom_sf"/>
</dbReference>
<dbReference type="Gene3D" id="1.10.8.10">
    <property type="entry name" value="DNA helicase RuvA subunit, C-terminal domain"/>
    <property type="match status" value="1"/>
</dbReference>
<dbReference type="InterPro" id="IPR009060">
    <property type="entry name" value="UBA-like_sf"/>
</dbReference>
<evidence type="ECO:0000256" key="8">
    <source>
        <dbReference type="SAM" id="MobiDB-lite"/>
    </source>
</evidence>
<evidence type="ECO:0000256" key="2">
    <source>
        <dbReference type="ARBA" id="ARBA00009285"/>
    </source>
</evidence>
<keyword evidence="6" id="KW-0509">mRNA transport</keyword>
<feature type="compositionally biased region" description="Basic and acidic residues" evidence="8">
    <location>
        <begin position="25"/>
        <end position="39"/>
    </location>
</feature>
<dbReference type="InterPro" id="IPR018222">
    <property type="entry name" value="Nuclear_transport_factor_2_euk"/>
</dbReference>
<dbReference type="PROSITE" id="PS51281">
    <property type="entry name" value="TAP_C"/>
    <property type="match status" value="1"/>
</dbReference>
<organism evidence="11 12">
    <name type="scientific">Clathrus columnatus</name>
    <dbReference type="NCBI Taxonomy" id="1419009"/>
    <lineage>
        <taxon>Eukaryota</taxon>
        <taxon>Fungi</taxon>
        <taxon>Dikarya</taxon>
        <taxon>Basidiomycota</taxon>
        <taxon>Agaricomycotina</taxon>
        <taxon>Agaricomycetes</taxon>
        <taxon>Phallomycetidae</taxon>
        <taxon>Phallales</taxon>
        <taxon>Clathraceae</taxon>
        <taxon>Clathrus</taxon>
    </lineage>
</organism>
<dbReference type="EMBL" id="BPWL01000003">
    <property type="protein sequence ID" value="GJJ08185.1"/>
    <property type="molecule type" value="Genomic_DNA"/>
</dbReference>
<dbReference type="Proteomes" id="UP001050691">
    <property type="component" value="Unassembled WGS sequence"/>
</dbReference>
<evidence type="ECO:0000256" key="5">
    <source>
        <dbReference type="ARBA" id="ARBA00022737"/>
    </source>
</evidence>
<dbReference type="GO" id="GO:0003723">
    <property type="term" value="F:RNA binding"/>
    <property type="evidence" value="ECO:0007669"/>
    <property type="project" value="TreeGrafter"/>
</dbReference>
<dbReference type="SUPFAM" id="SSF46934">
    <property type="entry name" value="UBA-like"/>
    <property type="match status" value="1"/>
</dbReference>
<dbReference type="GO" id="GO:0005634">
    <property type="term" value="C:nucleus"/>
    <property type="evidence" value="ECO:0007669"/>
    <property type="project" value="UniProtKB-SubCell"/>
</dbReference>
<reference evidence="11" key="1">
    <citation type="submission" date="2021-10" db="EMBL/GenBank/DDBJ databases">
        <title>De novo Genome Assembly of Clathrus columnatus (Basidiomycota, Fungi) Using Illumina and Nanopore Sequence Data.</title>
        <authorList>
            <person name="Ogiso-Tanaka E."/>
            <person name="Itagaki H."/>
            <person name="Hosoya T."/>
            <person name="Hosaka K."/>
        </authorList>
    </citation>
    <scope>NUCLEOTIDE SEQUENCE</scope>
    <source>
        <strain evidence="11">MO-923</strain>
    </source>
</reference>
<evidence type="ECO:0000256" key="1">
    <source>
        <dbReference type="ARBA" id="ARBA00004123"/>
    </source>
</evidence>
<evidence type="ECO:0000256" key="4">
    <source>
        <dbReference type="ARBA" id="ARBA00022614"/>
    </source>
</evidence>
<keyword evidence="3" id="KW-0813">Transport</keyword>
<dbReference type="InterPro" id="IPR057125">
    <property type="entry name" value="NXF1/2/3/5-like_LRR"/>
</dbReference>